<feature type="compositionally biased region" description="Pro residues" evidence="1">
    <location>
        <begin position="33"/>
        <end position="42"/>
    </location>
</feature>
<reference evidence="3 4" key="1">
    <citation type="submission" date="2018-03" db="EMBL/GenBank/DDBJ databases">
        <title>Genomic Encyclopedia of Archaeal and Bacterial Type Strains, Phase II (KMG-II): from individual species to whole genera.</title>
        <authorList>
            <person name="Goeker M."/>
        </authorList>
    </citation>
    <scope>NUCLEOTIDE SEQUENCE [LARGE SCALE GENOMIC DNA]</scope>
    <source>
        <strain evidence="3 4">DSM 100673</strain>
    </source>
</reference>
<evidence type="ECO:0000313" key="4">
    <source>
        <dbReference type="Proteomes" id="UP000240418"/>
    </source>
</evidence>
<evidence type="ECO:0000313" key="3">
    <source>
        <dbReference type="EMBL" id="PSL17566.1"/>
    </source>
</evidence>
<sequence length="178" mass="19140">MNFARILAIMFALFALAVPAFAWEPPGETRTAPEPPAEPTPPSNDNFEATGTPTPTSTTGFSSPTAPAPPGGPTPPSDTPEEDEEDEIPLFAKKKVCEGVSVECVIDGDRLLVKFSEPQDEEMVQAGLNFCRSAKPAPASLCCYGAEESNYKIKVSEGLSDHSHYRAKRFCMCAWGLD</sequence>
<accession>A0A2P8F769</accession>
<keyword evidence="2" id="KW-0732">Signal</keyword>
<keyword evidence="4" id="KW-1185">Reference proteome</keyword>
<comment type="caution">
    <text evidence="3">The sequence shown here is derived from an EMBL/GenBank/DDBJ whole genome shotgun (WGS) entry which is preliminary data.</text>
</comment>
<name>A0A2P8F769_9RHOB</name>
<proteinExistence type="predicted"/>
<feature type="compositionally biased region" description="Acidic residues" evidence="1">
    <location>
        <begin position="79"/>
        <end position="88"/>
    </location>
</feature>
<evidence type="ECO:0000256" key="2">
    <source>
        <dbReference type="SAM" id="SignalP"/>
    </source>
</evidence>
<dbReference type="Proteomes" id="UP000240418">
    <property type="component" value="Unassembled WGS sequence"/>
</dbReference>
<gene>
    <name evidence="3" type="ORF">CLV88_11613</name>
</gene>
<feature type="region of interest" description="Disordered" evidence="1">
    <location>
        <begin position="25"/>
        <end position="90"/>
    </location>
</feature>
<dbReference type="AlphaFoldDB" id="A0A2P8F769"/>
<feature type="chain" id="PRO_5015113825" evidence="2">
    <location>
        <begin position="23"/>
        <end position="178"/>
    </location>
</feature>
<feature type="compositionally biased region" description="Pro residues" evidence="1">
    <location>
        <begin position="66"/>
        <end position="78"/>
    </location>
</feature>
<evidence type="ECO:0000256" key="1">
    <source>
        <dbReference type="SAM" id="MobiDB-lite"/>
    </source>
</evidence>
<feature type="signal peptide" evidence="2">
    <location>
        <begin position="1"/>
        <end position="22"/>
    </location>
</feature>
<dbReference type="EMBL" id="PYGJ01000016">
    <property type="protein sequence ID" value="PSL17566.1"/>
    <property type="molecule type" value="Genomic_DNA"/>
</dbReference>
<organism evidence="3 4">
    <name type="scientific">Shimia abyssi</name>
    <dbReference type="NCBI Taxonomy" id="1662395"/>
    <lineage>
        <taxon>Bacteria</taxon>
        <taxon>Pseudomonadati</taxon>
        <taxon>Pseudomonadota</taxon>
        <taxon>Alphaproteobacteria</taxon>
        <taxon>Rhodobacterales</taxon>
        <taxon>Roseobacteraceae</taxon>
    </lineage>
</organism>
<feature type="compositionally biased region" description="Low complexity" evidence="1">
    <location>
        <begin position="48"/>
        <end position="65"/>
    </location>
</feature>
<protein>
    <submittedName>
        <fullName evidence="3">Uncharacterized protein</fullName>
    </submittedName>
</protein>